<dbReference type="PROSITE" id="PS50088">
    <property type="entry name" value="ANK_REPEAT"/>
    <property type="match status" value="4"/>
</dbReference>
<feature type="repeat" description="ANK" evidence="1">
    <location>
        <begin position="409"/>
        <end position="441"/>
    </location>
</feature>
<feature type="repeat" description="ANK" evidence="1">
    <location>
        <begin position="376"/>
        <end position="408"/>
    </location>
</feature>
<dbReference type="InterPro" id="IPR020683">
    <property type="entry name" value="DUF3447"/>
</dbReference>
<gene>
    <name evidence="3" type="ORF">TVAG_137260</name>
</gene>
<protein>
    <recommendedName>
        <fullName evidence="2">DUF3447 domain-containing protein</fullName>
    </recommendedName>
</protein>
<evidence type="ECO:0000313" key="3">
    <source>
        <dbReference type="EMBL" id="EAX93441.1"/>
    </source>
</evidence>
<evidence type="ECO:0000259" key="2">
    <source>
        <dbReference type="Pfam" id="PF11929"/>
    </source>
</evidence>
<accession>A2FNS8</accession>
<dbReference type="Pfam" id="PF12796">
    <property type="entry name" value="Ank_2"/>
    <property type="match status" value="2"/>
</dbReference>
<reference evidence="3" key="2">
    <citation type="journal article" date="2007" name="Science">
        <title>Draft genome sequence of the sexually transmitted pathogen Trichomonas vaginalis.</title>
        <authorList>
            <person name="Carlton J.M."/>
            <person name="Hirt R.P."/>
            <person name="Silva J.C."/>
            <person name="Delcher A.L."/>
            <person name="Schatz M."/>
            <person name="Zhao Q."/>
            <person name="Wortman J.R."/>
            <person name="Bidwell S.L."/>
            <person name="Alsmark U.C.M."/>
            <person name="Besteiro S."/>
            <person name="Sicheritz-Ponten T."/>
            <person name="Noel C.J."/>
            <person name="Dacks J.B."/>
            <person name="Foster P.G."/>
            <person name="Simillion C."/>
            <person name="Van de Peer Y."/>
            <person name="Miranda-Saavedra D."/>
            <person name="Barton G.J."/>
            <person name="Westrop G.D."/>
            <person name="Mueller S."/>
            <person name="Dessi D."/>
            <person name="Fiori P.L."/>
            <person name="Ren Q."/>
            <person name="Paulsen I."/>
            <person name="Zhang H."/>
            <person name="Bastida-Corcuera F.D."/>
            <person name="Simoes-Barbosa A."/>
            <person name="Brown M.T."/>
            <person name="Hayes R.D."/>
            <person name="Mukherjee M."/>
            <person name="Okumura C.Y."/>
            <person name="Schneider R."/>
            <person name="Smith A.J."/>
            <person name="Vanacova S."/>
            <person name="Villalvazo M."/>
            <person name="Haas B.J."/>
            <person name="Pertea M."/>
            <person name="Feldblyum T.V."/>
            <person name="Utterback T.R."/>
            <person name="Shu C.L."/>
            <person name="Osoegawa K."/>
            <person name="de Jong P.J."/>
            <person name="Hrdy I."/>
            <person name="Horvathova L."/>
            <person name="Zubacova Z."/>
            <person name="Dolezal P."/>
            <person name="Malik S.B."/>
            <person name="Logsdon J.M. Jr."/>
            <person name="Henze K."/>
            <person name="Gupta A."/>
            <person name="Wang C.C."/>
            <person name="Dunne R.L."/>
            <person name="Upcroft J.A."/>
            <person name="Upcroft P."/>
            <person name="White O."/>
            <person name="Salzberg S.L."/>
            <person name="Tang P."/>
            <person name="Chiu C.-H."/>
            <person name="Lee Y.-S."/>
            <person name="Embley T.M."/>
            <person name="Coombs G.H."/>
            <person name="Mottram J.C."/>
            <person name="Tachezy J."/>
            <person name="Fraser-Liggett C.M."/>
            <person name="Johnson P.J."/>
        </authorList>
    </citation>
    <scope>NUCLEOTIDE SEQUENCE [LARGE SCALE GENOMIC DNA]</scope>
    <source>
        <strain evidence="3">G3</strain>
    </source>
</reference>
<evidence type="ECO:0000256" key="1">
    <source>
        <dbReference type="PROSITE-ProRule" id="PRU00023"/>
    </source>
</evidence>
<dbReference type="Gene3D" id="1.25.40.20">
    <property type="entry name" value="Ankyrin repeat-containing domain"/>
    <property type="match status" value="1"/>
</dbReference>
<dbReference type="PANTHER" id="PTHR24182">
    <property type="entry name" value="ANKYRIN REPEAT AND SOCS BOX CONTAINING 4"/>
    <property type="match status" value="1"/>
</dbReference>
<dbReference type="PANTHER" id="PTHR24182:SF13">
    <property type="entry name" value="LD18443P"/>
    <property type="match status" value="1"/>
</dbReference>
<dbReference type="SMART" id="SM00248">
    <property type="entry name" value="ANK"/>
    <property type="match status" value="8"/>
</dbReference>
<feature type="repeat" description="ANK" evidence="1">
    <location>
        <begin position="442"/>
        <end position="474"/>
    </location>
</feature>
<dbReference type="InterPro" id="IPR036770">
    <property type="entry name" value="Ankyrin_rpt-contain_sf"/>
</dbReference>
<dbReference type="SUPFAM" id="SSF48403">
    <property type="entry name" value="Ankyrin repeat"/>
    <property type="match status" value="2"/>
</dbReference>
<sequence>MSDYGINEDKYNKFQQICSDCNNLYISLYQLKTENEKELHSIYEKIKTILIDSKQYSPQNIICDILNIVPYNNRYIKSYLELAKLISDDYHVNEVTNIPYISNFMFYNDYGIKLCKSQDFMKMDKKNHEILKENKICKAIINNDRERFISFTESERFNEDKKIRTHLHPYSYIKYGIKLDKSEDFEIISSEELEIHTENTIYRAIMYNNLETFIQFTEIDGFDKNQTLKSYLYPKSRKGYSLLELCCYHGAVDCFKLLRTKFNSKITQTCLEFSFLGGNPDIMSECLKYQQPGKECMDYAIISHNIDFVTFLMNEYNLKIDLESCVKYKNLESFFVVFDQTNDADICFYYSINFNVPLLCEYFLPYCSNINKKYINKQTALHSAIRNQSDNMVELLLSHGACVSEKDLFGKTALHYAAEYNCERIAELLISHDANVNEKDNSEQTALHIAAEYNRKETAELLLSHGANVNEKDNSEQTALHIATYNNRKETAELLISHGANVNEKDSNRETALYIATEKIILK</sequence>
<dbReference type="PROSITE" id="PS50297">
    <property type="entry name" value="ANK_REP_REGION"/>
    <property type="match status" value="4"/>
</dbReference>
<dbReference type="Proteomes" id="UP000001542">
    <property type="component" value="Unassembled WGS sequence"/>
</dbReference>
<evidence type="ECO:0000313" key="4">
    <source>
        <dbReference type="Proteomes" id="UP000001542"/>
    </source>
</evidence>
<keyword evidence="4" id="KW-1185">Reference proteome</keyword>
<dbReference type="EMBL" id="DS113912">
    <property type="protein sequence ID" value="EAX93441.1"/>
    <property type="molecule type" value="Genomic_DNA"/>
</dbReference>
<dbReference type="eggNOG" id="KOG0510">
    <property type="taxonomic scope" value="Eukaryota"/>
</dbReference>
<feature type="repeat" description="ANK" evidence="1">
    <location>
        <begin position="475"/>
        <end position="507"/>
    </location>
</feature>
<dbReference type="InterPro" id="IPR002110">
    <property type="entry name" value="Ankyrin_rpt"/>
</dbReference>
<dbReference type="AlphaFoldDB" id="A2FNS8"/>
<dbReference type="InParanoid" id="A2FNS8"/>
<proteinExistence type="predicted"/>
<dbReference type="RefSeq" id="XP_001306371.1">
    <property type="nucleotide sequence ID" value="XM_001306370.1"/>
</dbReference>
<feature type="domain" description="DUF3447" evidence="2">
    <location>
        <begin position="262"/>
        <end position="336"/>
    </location>
</feature>
<dbReference type="VEuPathDB" id="TrichDB:TVAG_081480"/>
<name>A2FNS8_TRIV3</name>
<dbReference type="Pfam" id="PF11929">
    <property type="entry name" value="DUF3447"/>
    <property type="match status" value="1"/>
</dbReference>
<reference evidence="3" key="1">
    <citation type="submission" date="2006-10" db="EMBL/GenBank/DDBJ databases">
        <authorList>
            <person name="Amadeo P."/>
            <person name="Zhao Q."/>
            <person name="Wortman J."/>
            <person name="Fraser-Liggett C."/>
            <person name="Carlton J."/>
        </authorList>
    </citation>
    <scope>NUCLEOTIDE SEQUENCE</scope>
    <source>
        <strain evidence="3">G3</strain>
    </source>
</reference>
<keyword evidence="1" id="KW-0040">ANK repeat</keyword>
<dbReference type="PRINTS" id="PR01415">
    <property type="entry name" value="ANKYRIN"/>
</dbReference>
<dbReference type="STRING" id="5722.A2FNS8"/>
<organism evidence="3 4">
    <name type="scientific">Trichomonas vaginalis (strain ATCC PRA-98 / G3)</name>
    <dbReference type="NCBI Taxonomy" id="412133"/>
    <lineage>
        <taxon>Eukaryota</taxon>
        <taxon>Metamonada</taxon>
        <taxon>Parabasalia</taxon>
        <taxon>Trichomonadida</taxon>
        <taxon>Trichomonadidae</taxon>
        <taxon>Trichomonas</taxon>
    </lineage>
</organism>
<dbReference type="KEGG" id="tva:4751159"/>
<dbReference type="VEuPathDB" id="TrichDB:TVAGG3_0558750"/>